<evidence type="ECO:0000313" key="4">
    <source>
        <dbReference type="Proteomes" id="UP000265742"/>
    </source>
</evidence>
<dbReference type="Proteomes" id="UP000265742">
    <property type="component" value="Unassembled WGS sequence"/>
</dbReference>
<comment type="caution">
    <text evidence="3">The sequence shown here is derived from an EMBL/GenBank/DDBJ whole genome shotgun (WGS) entry which is preliminary data.</text>
</comment>
<name>A0A3A1TVH3_9MICO</name>
<sequence length="309" mass="33750">MQVRGGARGVVDRDARSEPERARAAGRRHLHDPHAGRRLHVDVAVPAERLEVEGLRAVDVGDRDHDELELHLHGASSLLRRACRTGTTNGSAARGHRCRSGSAPRGWGRRERRAEVAVRRYVVSVCTSIDGYQEGVAGDLSVMPFDDGFSRHNIELLRAASTVLHGGRTYDGGAYWARVLEDDAQPPVEQDIARINLDLEHVVVSDSLEVDPSWPWAAITRIVRRADAQDELRRLKAGDGGDVVTYGSATTWSPLLEAGLVDELDVLIGPAVLGDGGKLFSGSRVPLRLLDVAVVPDSQLVRLRYDARP</sequence>
<dbReference type="InterPro" id="IPR024072">
    <property type="entry name" value="DHFR-like_dom_sf"/>
</dbReference>
<dbReference type="Gene3D" id="3.40.430.10">
    <property type="entry name" value="Dihydrofolate Reductase, subunit A"/>
    <property type="match status" value="1"/>
</dbReference>
<accession>A0A3A1TVH3</accession>
<dbReference type="GO" id="GO:0008703">
    <property type="term" value="F:5-amino-6-(5-phosphoribosylamino)uracil reductase activity"/>
    <property type="evidence" value="ECO:0007669"/>
    <property type="project" value="InterPro"/>
</dbReference>
<feature type="region of interest" description="Disordered" evidence="1">
    <location>
        <begin position="1"/>
        <end position="35"/>
    </location>
</feature>
<feature type="compositionally biased region" description="Basic and acidic residues" evidence="1">
    <location>
        <begin position="10"/>
        <end position="23"/>
    </location>
</feature>
<evidence type="ECO:0000313" key="3">
    <source>
        <dbReference type="EMBL" id="RIX27820.1"/>
    </source>
</evidence>
<organism evidence="3 4">
    <name type="scientific">Amnibacterium setariae</name>
    <dbReference type="NCBI Taxonomy" id="2306585"/>
    <lineage>
        <taxon>Bacteria</taxon>
        <taxon>Bacillati</taxon>
        <taxon>Actinomycetota</taxon>
        <taxon>Actinomycetes</taxon>
        <taxon>Micrococcales</taxon>
        <taxon>Microbacteriaceae</taxon>
        <taxon>Amnibacterium</taxon>
    </lineage>
</organism>
<dbReference type="EMBL" id="QXTG01000002">
    <property type="protein sequence ID" value="RIX27820.1"/>
    <property type="molecule type" value="Genomic_DNA"/>
</dbReference>
<dbReference type="GO" id="GO:0009231">
    <property type="term" value="P:riboflavin biosynthetic process"/>
    <property type="evidence" value="ECO:0007669"/>
    <property type="project" value="InterPro"/>
</dbReference>
<reference evidence="4" key="1">
    <citation type="submission" date="2018-09" db="EMBL/GenBank/DDBJ databases">
        <authorList>
            <person name="Kim I."/>
        </authorList>
    </citation>
    <scope>NUCLEOTIDE SEQUENCE [LARGE SCALE GENOMIC DNA]</scope>
    <source>
        <strain evidence="4">DD4a</strain>
    </source>
</reference>
<dbReference type="PANTHER" id="PTHR38011:SF11">
    <property type="entry name" value="2,5-DIAMINO-6-RIBOSYLAMINO-4(3H)-PYRIMIDINONE 5'-PHOSPHATE REDUCTASE"/>
    <property type="match status" value="1"/>
</dbReference>
<gene>
    <name evidence="3" type="ORF">D1781_09790</name>
</gene>
<evidence type="ECO:0000259" key="2">
    <source>
        <dbReference type="Pfam" id="PF01872"/>
    </source>
</evidence>
<dbReference type="SUPFAM" id="SSF53597">
    <property type="entry name" value="Dihydrofolate reductase-like"/>
    <property type="match status" value="1"/>
</dbReference>
<proteinExistence type="predicted"/>
<dbReference type="InterPro" id="IPR050765">
    <property type="entry name" value="Riboflavin_Biosynth_HTPR"/>
</dbReference>
<dbReference type="AlphaFoldDB" id="A0A3A1TVH3"/>
<feature type="domain" description="Bacterial bifunctional deaminase-reductase C-terminal" evidence="2">
    <location>
        <begin position="123"/>
        <end position="291"/>
    </location>
</feature>
<dbReference type="PANTHER" id="PTHR38011">
    <property type="entry name" value="DIHYDROFOLATE REDUCTASE FAMILY PROTEIN (AFU_ORTHOLOGUE AFUA_8G06820)"/>
    <property type="match status" value="1"/>
</dbReference>
<keyword evidence="4" id="KW-1185">Reference proteome</keyword>
<protein>
    <recommendedName>
        <fullName evidence="2">Bacterial bifunctional deaminase-reductase C-terminal domain-containing protein</fullName>
    </recommendedName>
</protein>
<evidence type="ECO:0000256" key="1">
    <source>
        <dbReference type="SAM" id="MobiDB-lite"/>
    </source>
</evidence>
<dbReference type="Pfam" id="PF01872">
    <property type="entry name" value="RibD_C"/>
    <property type="match status" value="1"/>
</dbReference>
<dbReference type="InterPro" id="IPR002734">
    <property type="entry name" value="RibDG_C"/>
</dbReference>